<comment type="subcellular location">
    <subcellularLocation>
        <location evidence="1">Membrane</location>
    </subcellularLocation>
</comment>
<name>A0ABR2AM37_9ROSI</name>
<dbReference type="InterPro" id="IPR045265">
    <property type="entry name" value="AIR12_DOMON"/>
</dbReference>
<evidence type="ECO:0000259" key="7">
    <source>
        <dbReference type="PROSITE" id="PS50836"/>
    </source>
</evidence>
<feature type="domain" description="DOMON" evidence="7">
    <location>
        <begin position="58"/>
        <end position="184"/>
    </location>
</feature>
<keyword evidence="5" id="KW-0472">Membrane</keyword>
<reference evidence="8 9" key="1">
    <citation type="journal article" date="2024" name="G3 (Bethesda)">
        <title>Genome assembly of Hibiscus sabdariffa L. provides insights into metabolisms of medicinal natural products.</title>
        <authorList>
            <person name="Kim T."/>
        </authorList>
    </citation>
    <scope>NUCLEOTIDE SEQUENCE [LARGE SCALE GENOMIC DNA]</scope>
    <source>
        <strain evidence="8">TK-2024</strain>
        <tissue evidence="8">Old leaves</tissue>
    </source>
</reference>
<comment type="caution">
    <text evidence="8">The sequence shown here is derived from an EMBL/GenBank/DDBJ whole genome shotgun (WGS) entry which is preliminary data.</text>
</comment>
<dbReference type="PROSITE" id="PS50836">
    <property type="entry name" value="DOMON"/>
    <property type="match status" value="1"/>
</dbReference>
<dbReference type="Pfam" id="PF04526">
    <property type="entry name" value="DUF568"/>
    <property type="match status" value="1"/>
</dbReference>
<dbReference type="InterPro" id="IPR005018">
    <property type="entry name" value="DOMON_domain"/>
</dbReference>
<evidence type="ECO:0000256" key="1">
    <source>
        <dbReference type="ARBA" id="ARBA00004370"/>
    </source>
</evidence>
<feature type="chain" id="PRO_5046539499" description="DOMON domain-containing protein" evidence="6">
    <location>
        <begin position="21"/>
        <end position="305"/>
    </location>
</feature>
<evidence type="ECO:0000256" key="5">
    <source>
        <dbReference type="ARBA" id="ARBA00023136"/>
    </source>
</evidence>
<dbReference type="Proteomes" id="UP001472677">
    <property type="component" value="Unassembled WGS sequence"/>
</dbReference>
<keyword evidence="4" id="KW-0249">Electron transport</keyword>
<protein>
    <recommendedName>
        <fullName evidence="7">DOMON domain-containing protein</fullName>
    </recommendedName>
</protein>
<dbReference type="PANTHER" id="PTHR23130">
    <property type="entry name" value="CYTOCHROME B561 AND DOMON DOMAIN-CONTAINING PROTEIN"/>
    <property type="match status" value="1"/>
</dbReference>
<organism evidence="8 9">
    <name type="scientific">Hibiscus sabdariffa</name>
    <name type="common">roselle</name>
    <dbReference type="NCBI Taxonomy" id="183260"/>
    <lineage>
        <taxon>Eukaryota</taxon>
        <taxon>Viridiplantae</taxon>
        <taxon>Streptophyta</taxon>
        <taxon>Embryophyta</taxon>
        <taxon>Tracheophyta</taxon>
        <taxon>Spermatophyta</taxon>
        <taxon>Magnoliopsida</taxon>
        <taxon>eudicotyledons</taxon>
        <taxon>Gunneridae</taxon>
        <taxon>Pentapetalae</taxon>
        <taxon>rosids</taxon>
        <taxon>malvids</taxon>
        <taxon>Malvales</taxon>
        <taxon>Malvaceae</taxon>
        <taxon>Malvoideae</taxon>
        <taxon>Hibiscus</taxon>
    </lineage>
</organism>
<dbReference type="EMBL" id="JBBPBM010000500">
    <property type="protein sequence ID" value="KAK8494735.1"/>
    <property type="molecule type" value="Genomic_DNA"/>
</dbReference>
<keyword evidence="9" id="KW-1185">Reference proteome</keyword>
<evidence type="ECO:0000313" key="8">
    <source>
        <dbReference type="EMBL" id="KAK8494735.1"/>
    </source>
</evidence>
<evidence type="ECO:0000256" key="2">
    <source>
        <dbReference type="ARBA" id="ARBA00022448"/>
    </source>
</evidence>
<evidence type="ECO:0000256" key="4">
    <source>
        <dbReference type="ARBA" id="ARBA00022982"/>
    </source>
</evidence>
<proteinExistence type="predicted"/>
<evidence type="ECO:0000256" key="6">
    <source>
        <dbReference type="SAM" id="SignalP"/>
    </source>
</evidence>
<keyword evidence="3 6" id="KW-0732">Signal</keyword>
<gene>
    <name evidence="8" type="ORF">V6N12_076187</name>
</gene>
<keyword evidence="2" id="KW-0813">Transport</keyword>
<dbReference type="PANTHER" id="PTHR23130:SF175">
    <property type="entry name" value="CYTOCHROME B561 AND DOMON DOMAIN-CONTAINING PROTEIN"/>
    <property type="match status" value="1"/>
</dbReference>
<evidence type="ECO:0000313" key="9">
    <source>
        <dbReference type="Proteomes" id="UP001472677"/>
    </source>
</evidence>
<evidence type="ECO:0000256" key="3">
    <source>
        <dbReference type="ARBA" id="ARBA00022729"/>
    </source>
</evidence>
<sequence>MQPFALQKCFILALFSLSIAASGLKSLNPCSDDFLQMEAYKEMISQVNTTKCRRLSTLEAQFAWNINKTSNNHTQITVLIATKLIPAHMGWLAWGVNPELPRMVGTRAIIAIKLPNQTTPLLNTYNITKDVKLGCKLQPSPALDFRVQNMAAVSHAGFFAVFATLVLPDQRYDISRLNHVWQVGRSADGSEPKMHWTSLGNFDSKEVLDLETGRCRNIGRDRQHLRKDGEHCCLLESLSQGTSDNFHSNLILAGFIFISLAKFLVTPLEALAGESDCCSDMNPNTIPSIHTAFSASAFSDSPPYK</sequence>
<accession>A0ABR2AM37</accession>
<feature type="signal peptide" evidence="6">
    <location>
        <begin position="1"/>
        <end position="20"/>
    </location>
</feature>